<name>X0ZYZ4_9ZZZZ</name>
<dbReference type="InterPro" id="IPR038113">
    <property type="entry name" value="MITD1_C_sf"/>
</dbReference>
<dbReference type="Pfam" id="PF16565">
    <property type="entry name" value="MIT_C"/>
    <property type="match status" value="1"/>
</dbReference>
<feature type="domain" description="MITD1 C-terminal phospholipase D-like" evidence="1">
    <location>
        <begin position="29"/>
        <end position="59"/>
    </location>
</feature>
<sequence length="61" mass="6988">DTPEPEIDILDPKRKAVEATIEISEGQTGVSYEKLFKPYLIGATSIKLVDPYIRYHYQICM</sequence>
<gene>
    <name evidence="2" type="ORF">S01H4_30563</name>
</gene>
<evidence type="ECO:0000259" key="1">
    <source>
        <dbReference type="Pfam" id="PF16565"/>
    </source>
</evidence>
<dbReference type="EMBL" id="BART01015789">
    <property type="protein sequence ID" value="GAG75065.1"/>
    <property type="molecule type" value="Genomic_DNA"/>
</dbReference>
<dbReference type="InterPro" id="IPR032341">
    <property type="entry name" value="MITD1_C"/>
</dbReference>
<comment type="caution">
    <text evidence="2">The sequence shown here is derived from an EMBL/GenBank/DDBJ whole genome shotgun (WGS) entry which is preliminary data.</text>
</comment>
<organism evidence="2">
    <name type="scientific">marine sediment metagenome</name>
    <dbReference type="NCBI Taxonomy" id="412755"/>
    <lineage>
        <taxon>unclassified sequences</taxon>
        <taxon>metagenomes</taxon>
        <taxon>ecological metagenomes</taxon>
    </lineage>
</organism>
<reference evidence="2" key="1">
    <citation type="journal article" date="2014" name="Front. Microbiol.">
        <title>High frequency of phylogenetically diverse reductive dehalogenase-homologous genes in deep subseafloor sedimentary metagenomes.</title>
        <authorList>
            <person name="Kawai M."/>
            <person name="Futagami T."/>
            <person name="Toyoda A."/>
            <person name="Takaki Y."/>
            <person name="Nishi S."/>
            <person name="Hori S."/>
            <person name="Arai W."/>
            <person name="Tsubouchi T."/>
            <person name="Morono Y."/>
            <person name="Uchiyama I."/>
            <person name="Ito T."/>
            <person name="Fujiyama A."/>
            <person name="Inagaki F."/>
            <person name="Takami H."/>
        </authorList>
    </citation>
    <scope>NUCLEOTIDE SEQUENCE</scope>
    <source>
        <strain evidence="2">Expedition CK06-06</strain>
    </source>
</reference>
<dbReference type="AlphaFoldDB" id="X0ZYZ4"/>
<dbReference type="Gene3D" id="3.30.870.30">
    <property type="entry name" value="MITD, C-terminal phospholipase D-like domain"/>
    <property type="match status" value="1"/>
</dbReference>
<evidence type="ECO:0000313" key="2">
    <source>
        <dbReference type="EMBL" id="GAG75065.1"/>
    </source>
</evidence>
<accession>X0ZYZ4</accession>
<proteinExistence type="predicted"/>
<feature type="non-terminal residue" evidence="2">
    <location>
        <position position="1"/>
    </location>
</feature>
<protein>
    <recommendedName>
        <fullName evidence="1">MITD1 C-terminal phospholipase D-like domain-containing protein</fullName>
    </recommendedName>
</protein>